<evidence type="ECO:0000256" key="8">
    <source>
        <dbReference type="ARBA" id="ARBA00023136"/>
    </source>
</evidence>
<dbReference type="SUPFAM" id="SSF56935">
    <property type="entry name" value="Porins"/>
    <property type="match status" value="1"/>
</dbReference>
<reference evidence="11" key="1">
    <citation type="submission" date="2013-08" db="EMBL/GenBank/DDBJ databases">
        <authorList>
            <person name="Mendez C."/>
            <person name="Richter M."/>
            <person name="Ferrer M."/>
            <person name="Sanchez J."/>
        </authorList>
    </citation>
    <scope>NUCLEOTIDE SEQUENCE</scope>
</reference>
<proteinExistence type="predicted"/>
<keyword evidence="8" id="KW-0472">Membrane</keyword>
<protein>
    <submittedName>
        <fullName evidence="11">TonB-dependent receptor-like protein</fullName>
    </submittedName>
</protein>
<keyword evidence="5" id="KW-0408">Iron</keyword>
<evidence type="ECO:0000256" key="9">
    <source>
        <dbReference type="ARBA" id="ARBA00023237"/>
    </source>
</evidence>
<dbReference type="Pfam" id="PF00593">
    <property type="entry name" value="TonB_dep_Rec_b-barrel"/>
    <property type="match status" value="1"/>
</dbReference>
<dbReference type="Gene3D" id="2.40.170.20">
    <property type="entry name" value="TonB-dependent receptor, beta-barrel domain"/>
    <property type="match status" value="1"/>
</dbReference>
<evidence type="ECO:0000256" key="7">
    <source>
        <dbReference type="ARBA" id="ARBA00023077"/>
    </source>
</evidence>
<organism evidence="11">
    <name type="scientific">mine drainage metagenome</name>
    <dbReference type="NCBI Taxonomy" id="410659"/>
    <lineage>
        <taxon>unclassified sequences</taxon>
        <taxon>metagenomes</taxon>
        <taxon>ecological metagenomes</taxon>
    </lineage>
</organism>
<evidence type="ECO:0000256" key="4">
    <source>
        <dbReference type="ARBA" id="ARBA00022692"/>
    </source>
</evidence>
<evidence type="ECO:0000256" key="2">
    <source>
        <dbReference type="ARBA" id="ARBA00022448"/>
    </source>
</evidence>
<evidence type="ECO:0000256" key="3">
    <source>
        <dbReference type="ARBA" id="ARBA00022496"/>
    </source>
</evidence>
<evidence type="ECO:0000313" key="11">
    <source>
        <dbReference type="EMBL" id="EQD42805.1"/>
    </source>
</evidence>
<keyword evidence="2" id="KW-0813">Transport</keyword>
<gene>
    <name evidence="11" type="ORF">B2A_10173</name>
</gene>
<comment type="caution">
    <text evidence="11">The sequence shown here is derived from an EMBL/GenBank/DDBJ whole genome shotgun (WGS) entry which is preliminary data.</text>
</comment>
<evidence type="ECO:0000256" key="6">
    <source>
        <dbReference type="ARBA" id="ARBA00023065"/>
    </source>
</evidence>
<dbReference type="InterPro" id="IPR036942">
    <property type="entry name" value="Beta-barrel_TonB_sf"/>
</dbReference>
<reference evidence="11" key="2">
    <citation type="journal article" date="2014" name="ISME J.">
        <title>Microbial stratification in low pH oxic and suboxic macroscopic growths along an acid mine drainage.</title>
        <authorList>
            <person name="Mendez-Garcia C."/>
            <person name="Mesa V."/>
            <person name="Sprenger R.R."/>
            <person name="Richter M."/>
            <person name="Diez M.S."/>
            <person name="Solano J."/>
            <person name="Bargiela R."/>
            <person name="Golyshina O.V."/>
            <person name="Manteca A."/>
            <person name="Ramos J.L."/>
            <person name="Gallego J.R."/>
            <person name="Llorente I."/>
            <person name="Martins Dos Santos V.A."/>
            <person name="Jensen O.N."/>
            <person name="Pelaez A.I."/>
            <person name="Sanchez J."/>
            <person name="Ferrer M."/>
        </authorList>
    </citation>
    <scope>NUCLEOTIDE SEQUENCE</scope>
</reference>
<accession>T1AL60</accession>
<keyword evidence="4" id="KW-0812">Transmembrane</keyword>
<dbReference type="EMBL" id="AUZZ01007340">
    <property type="protein sequence ID" value="EQD42805.1"/>
    <property type="molecule type" value="Genomic_DNA"/>
</dbReference>
<keyword evidence="3" id="KW-0410">Iron transport</keyword>
<feature type="domain" description="TonB-dependent receptor-like beta-barrel" evidence="10">
    <location>
        <begin position="13"/>
        <end position="144"/>
    </location>
</feature>
<evidence type="ECO:0000256" key="5">
    <source>
        <dbReference type="ARBA" id="ARBA00023004"/>
    </source>
</evidence>
<feature type="non-terminal residue" evidence="11">
    <location>
        <position position="1"/>
    </location>
</feature>
<evidence type="ECO:0000259" key="10">
    <source>
        <dbReference type="Pfam" id="PF00593"/>
    </source>
</evidence>
<keyword evidence="6" id="KW-0406">Ion transport</keyword>
<dbReference type="AlphaFoldDB" id="T1AL60"/>
<dbReference type="GO" id="GO:0009279">
    <property type="term" value="C:cell outer membrane"/>
    <property type="evidence" value="ECO:0007669"/>
    <property type="project" value="UniProtKB-SubCell"/>
</dbReference>
<keyword evidence="9" id="KW-0998">Cell outer membrane</keyword>
<evidence type="ECO:0000256" key="1">
    <source>
        <dbReference type="ARBA" id="ARBA00004571"/>
    </source>
</evidence>
<dbReference type="PANTHER" id="PTHR32552">
    <property type="entry name" value="FERRICHROME IRON RECEPTOR-RELATED"/>
    <property type="match status" value="1"/>
</dbReference>
<keyword evidence="11" id="KW-0675">Receptor</keyword>
<keyword evidence="7" id="KW-0798">TonB box</keyword>
<sequence>DQQFVDVRPNGSQPLSHIPLSEIYGGELDIAARPIERLTLHVSLAGLHTQILQGTLAGGTINIDGKRLPYAPNFRGVFSVDWEALSWPKWVLMLHVSDTYQTLMYEENLNQNFLAQPAFSLLSAQASLDSSNGRWQLQLWGTNLGNSLYFTNEVNLESLGYNYRHVGEPRMYGGDVTYRF</sequence>
<dbReference type="InterPro" id="IPR000531">
    <property type="entry name" value="Beta-barrel_TonB"/>
</dbReference>
<dbReference type="GO" id="GO:0006826">
    <property type="term" value="P:iron ion transport"/>
    <property type="evidence" value="ECO:0007669"/>
    <property type="project" value="UniProtKB-KW"/>
</dbReference>
<dbReference type="InterPro" id="IPR039426">
    <property type="entry name" value="TonB-dep_rcpt-like"/>
</dbReference>
<name>T1AL60_9ZZZZ</name>
<comment type="subcellular location">
    <subcellularLocation>
        <location evidence="1">Cell outer membrane</location>
        <topology evidence="1">Multi-pass membrane protein</topology>
    </subcellularLocation>
</comment>
<dbReference type="PANTHER" id="PTHR32552:SF81">
    <property type="entry name" value="TONB-DEPENDENT OUTER MEMBRANE RECEPTOR"/>
    <property type="match status" value="1"/>
</dbReference>